<dbReference type="EMBL" id="MTSL01000198">
    <property type="protein sequence ID" value="PJF17008.1"/>
    <property type="molecule type" value="Genomic_DNA"/>
</dbReference>
<dbReference type="Gene3D" id="3.20.20.370">
    <property type="entry name" value="Glycoside hydrolase/deacetylase"/>
    <property type="match status" value="1"/>
</dbReference>
<dbReference type="SUPFAM" id="SSF88713">
    <property type="entry name" value="Glycoside hydrolase/deacetylase"/>
    <property type="match status" value="1"/>
</dbReference>
<dbReference type="SUPFAM" id="SSF82708">
    <property type="entry name" value="R3H domain"/>
    <property type="match status" value="1"/>
</dbReference>
<dbReference type="InterPro" id="IPR051937">
    <property type="entry name" value="R3H_domain_containing"/>
</dbReference>
<evidence type="ECO:0000256" key="1">
    <source>
        <dbReference type="SAM" id="MobiDB-lite"/>
    </source>
</evidence>
<feature type="compositionally biased region" description="Basic and acidic residues" evidence="1">
    <location>
        <begin position="526"/>
        <end position="535"/>
    </location>
</feature>
<gene>
    <name evidence="3" type="ORF">PSACC_03179</name>
</gene>
<evidence type="ECO:0000259" key="2">
    <source>
        <dbReference type="PROSITE" id="PS51673"/>
    </source>
</evidence>
<dbReference type="GO" id="GO:0003676">
    <property type="term" value="F:nucleic acid binding"/>
    <property type="evidence" value="ECO:0007669"/>
    <property type="project" value="InterPro"/>
</dbReference>
<dbReference type="Pfam" id="PF12752">
    <property type="entry name" value="SUZ"/>
    <property type="match status" value="1"/>
</dbReference>
<dbReference type="PANTHER" id="PTHR15672:SF8">
    <property type="entry name" value="PROTEIN ENCORE"/>
    <property type="match status" value="1"/>
</dbReference>
<dbReference type="Gene3D" id="3.30.1370.50">
    <property type="entry name" value="R3H-like domain"/>
    <property type="match status" value="1"/>
</dbReference>
<comment type="caution">
    <text evidence="3">The sequence shown here is derived from an EMBL/GenBank/DDBJ whole genome shotgun (WGS) entry which is preliminary data.</text>
</comment>
<keyword evidence="4" id="KW-1185">Reference proteome</keyword>
<protein>
    <recommendedName>
        <fullName evidence="2">SUZ domain-containing protein</fullName>
    </recommendedName>
</protein>
<feature type="region of interest" description="Disordered" evidence="1">
    <location>
        <begin position="526"/>
        <end position="680"/>
    </location>
</feature>
<reference evidence="3 4" key="1">
    <citation type="submission" date="2016-10" db="EMBL/GenBank/DDBJ databases">
        <title>The genome of Paramicrosporidium saccamoebae is the missing link in understanding Cryptomycota and Microsporidia evolution.</title>
        <authorList>
            <person name="Quandt C.A."/>
            <person name="Beaudet D."/>
            <person name="Corsaro D."/>
            <person name="Michel R."/>
            <person name="Corradi N."/>
            <person name="James T."/>
        </authorList>
    </citation>
    <scope>NUCLEOTIDE SEQUENCE [LARGE SCALE GENOMIC DNA]</scope>
    <source>
        <strain evidence="3 4">KSL3</strain>
    </source>
</reference>
<evidence type="ECO:0000313" key="3">
    <source>
        <dbReference type="EMBL" id="PJF17008.1"/>
    </source>
</evidence>
<feature type="compositionally biased region" description="Basic residues" evidence="1">
    <location>
        <begin position="591"/>
        <end position="618"/>
    </location>
</feature>
<dbReference type="Proteomes" id="UP000240830">
    <property type="component" value="Unassembled WGS sequence"/>
</dbReference>
<proteinExistence type="predicted"/>
<feature type="compositionally biased region" description="Basic and acidic residues" evidence="1">
    <location>
        <begin position="632"/>
        <end position="656"/>
    </location>
</feature>
<dbReference type="AlphaFoldDB" id="A0A2H9TGX3"/>
<dbReference type="InterPro" id="IPR024771">
    <property type="entry name" value="SUZ"/>
</dbReference>
<dbReference type="PANTHER" id="PTHR15672">
    <property type="entry name" value="CAMP-REGULATED PHOSPHOPROTEIN 21 RELATED R3H DOMAIN CONTAINING PROTEIN"/>
    <property type="match status" value="1"/>
</dbReference>
<dbReference type="InterPro" id="IPR036867">
    <property type="entry name" value="R3H_dom_sf"/>
</dbReference>
<dbReference type="STRING" id="1246581.A0A2H9TGX3"/>
<feature type="compositionally biased region" description="Polar residues" evidence="1">
    <location>
        <begin position="543"/>
        <end position="553"/>
    </location>
</feature>
<organism evidence="3 4">
    <name type="scientific">Paramicrosporidium saccamoebae</name>
    <dbReference type="NCBI Taxonomy" id="1246581"/>
    <lineage>
        <taxon>Eukaryota</taxon>
        <taxon>Fungi</taxon>
        <taxon>Fungi incertae sedis</taxon>
        <taxon>Cryptomycota</taxon>
        <taxon>Cryptomycota incertae sedis</taxon>
        <taxon>Paramicrosporidium</taxon>
    </lineage>
</organism>
<dbReference type="CDD" id="cd02642">
    <property type="entry name" value="R3H_encore_like"/>
    <property type="match status" value="1"/>
</dbReference>
<evidence type="ECO:0000313" key="4">
    <source>
        <dbReference type="Proteomes" id="UP000240830"/>
    </source>
</evidence>
<accession>A0A2H9TGX3</accession>
<dbReference type="InterPro" id="IPR011330">
    <property type="entry name" value="Glyco_hydro/deAcase_b/a-brl"/>
</dbReference>
<dbReference type="GO" id="GO:0005975">
    <property type="term" value="P:carbohydrate metabolic process"/>
    <property type="evidence" value="ECO:0007669"/>
    <property type="project" value="InterPro"/>
</dbReference>
<dbReference type="PROSITE" id="PS51673">
    <property type="entry name" value="SUZ"/>
    <property type="match status" value="1"/>
</dbReference>
<feature type="domain" description="SUZ" evidence="2">
    <location>
        <begin position="100"/>
        <end position="170"/>
    </location>
</feature>
<name>A0A2H9TGX3_9FUNG</name>
<sequence length="702" mass="77099">MEFSGHSVECNYKDLTVDAYLLTALNGSSKDREFILRIETQIVGTLFRGSEAEVTFCDLNSYYRMLVHRITRYYDLQRTADSLERTVTVYRPFSGHARPLLKLADLAEPEWSVPPEPGQKAVALQKFTIMKRENATEQTVVAKPTANAKSLAEREEQYEIARARIFQNFNDKKTLPQAKVKPVAHEDESTTDGEIVQFRGWKDVDIDAIEPFVPLEPSEPSKPSQLFGPSGTTAAIQNDHFDFYTGWIPQHIYVLEGIPPDEAAAKSLRSKCKRRHARLYFSKGAQSGLLVFTYKGSRKPRSNLLILDNFPAAALCLALAASAHAQLIDKCAEPGQVAVMVDLITKRDGPAVLKALETKGIQALVTIPQNMLTGSDMHSFVRRIKRAKHQFAFRYNVPGKLKLSQLTDTQITHSLDAAKTRFTNIHGVTLKYVVFPYTSDAAQATRLQKLAEKAGLITVSHNMYLDNRVAETKTNLKEIMFSPKEESYIALLEANGAHRVPVLNELLSYSQKQQFTVTSFSKCASGEKETGKSVDTDSDETIEQSVGESTSESGVDEGKKKKVTAAKGVKPGVLVNPEHIKGYKKPATSGKKGKHGKHSNHGKHHRHGKHGKHGKKKTNSGPAGQKLHAKKAKDELITPDPDKVVNPDTKSSKKETVSAQTGVEGGKAEDKVAATSENGASAMSVSAVSLLMVAVASAVALL</sequence>
<dbReference type="OrthoDB" id="278430at2759"/>